<feature type="transmembrane region" description="Helical" evidence="7">
    <location>
        <begin position="309"/>
        <end position="333"/>
    </location>
</feature>
<feature type="transmembrane region" description="Helical" evidence="7">
    <location>
        <begin position="544"/>
        <end position="566"/>
    </location>
</feature>
<name>A9FUS2_SORC5</name>
<evidence type="ECO:0000256" key="1">
    <source>
        <dbReference type="ARBA" id="ARBA00004196"/>
    </source>
</evidence>
<evidence type="ECO:0000256" key="4">
    <source>
        <dbReference type="ARBA" id="ARBA00022737"/>
    </source>
</evidence>
<dbReference type="PROSITE" id="PS00198">
    <property type="entry name" value="4FE4S_FER_1"/>
    <property type="match status" value="1"/>
</dbReference>
<feature type="transmembrane region" description="Helical" evidence="7">
    <location>
        <begin position="463"/>
        <end position="481"/>
    </location>
</feature>
<keyword evidence="6" id="KW-0411">Iron-sulfur</keyword>
<dbReference type="eggNOG" id="COG0437">
    <property type="taxonomic scope" value="Bacteria"/>
</dbReference>
<comment type="subcellular location">
    <subcellularLocation>
        <location evidence="1">Cell envelope</location>
    </subcellularLocation>
</comment>
<dbReference type="eggNOG" id="COG3302">
    <property type="taxonomic scope" value="Bacteria"/>
</dbReference>
<dbReference type="InterPro" id="IPR007059">
    <property type="entry name" value="DmsC"/>
</dbReference>
<gene>
    <name evidence="9" type="ordered locus">sce8492</name>
</gene>
<dbReference type="BioCyc" id="SCEL448385:SCE_RS43505-MONOMER"/>
<keyword evidence="7" id="KW-0812">Transmembrane</keyword>
<keyword evidence="2" id="KW-0004">4Fe-4S</keyword>
<dbReference type="Proteomes" id="UP000002139">
    <property type="component" value="Chromosome"/>
</dbReference>
<keyword evidence="10" id="KW-1185">Reference proteome</keyword>
<dbReference type="GO" id="GO:0030313">
    <property type="term" value="C:cell envelope"/>
    <property type="evidence" value="ECO:0007669"/>
    <property type="project" value="UniProtKB-SubCell"/>
</dbReference>
<dbReference type="Gene3D" id="3.30.70.20">
    <property type="match status" value="2"/>
</dbReference>
<keyword evidence="3" id="KW-0479">Metal-binding</keyword>
<dbReference type="GO" id="GO:0019645">
    <property type="term" value="P:anaerobic electron transport chain"/>
    <property type="evidence" value="ECO:0007669"/>
    <property type="project" value="InterPro"/>
</dbReference>
<dbReference type="PROSITE" id="PS51379">
    <property type="entry name" value="4FE4S_FER_2"/>
    <property type="match status" value="2"/>
</dbReference>
<keyword evidence="7" id="KW-0472">Membrane</keyword>
<dbReference type="GO" id="GO:0016020">
    <property type="term" value="C:membrane"/>
    <property type="evidence" value="ECO:0007669"/>
    <property type="project" value="InterPro"/>
</dbReference>
<evidence type="ECO:0000313" key="9">
    <source>
        <dbReference type="EMBL" id="CAN98662.1"/>
    </source>
</evidence>
<dbReference type="InterPro" id="IPR017900">
    <property type="entry name" value="4Fe4S_Fe_S_CS"/>
</dbReference>
<evidence type="ECO:0000256" key="7">
    <source>
        <dbReference type="SAM" id="Phobius"/>
    </source>
</evidence>
<keyword evidence="7" id="KW-1133">Transmembrane helix</keyword>
<feature type="transmembrane region" description="Helical" evidence="7">
    <location>
        <begin position="396"/>
        <end position="417"/>
    </location>
</feature>
<dbReference type="EMBL" id="AM746676">
    <property type="protein sequence ID" value="CAN98662.1"/>
    <property type="molecule type" value="Genomic_DNA"/>
</dbReference>
<dbReference type="OrthoDB" id="9789030at2"/>
<feature type="domain" description="4Fe-4S ferredoxin-type" evidence="8">
    <location>
        <begin position="155"/>
        <end position="184"/>
    </location>
</feature>
<evidence type="ECO:0000256" key="2">
    <source>
        <dbReference type="ARBA" id="ARBA00022485"/>
    </source>
</evidence>
<dbReference type="InterPro" id="IPR017896">
    <property type="entry name" value="4Fe4S_Fe-S-bd"/>
</dbReference>
<dbReference type="STRING" id="448385.sce8492"/>
<protein>
    <submittedName>
        <fullName evidence="9">Anaerobic reductase component</fullName>
    </submittedName>
</protein>
<dbReference type="HOGENOM" id="CLU_029605_0_0_7"/>
<evidence type="ECO:0000259" key="8">
    <source>
        <dbReference type="PROSITE" id="PS51379"/>
    </source>
</evidence>
<proteinExistence type="predicted"/>
<evidence type="ECO:0000313" key="10">
    <source>
        <dbReference type="Proteomes" id="UP000002139"/>
    </source>
</evidence>
<feature type="transmembrane region" description="Helical" evidence="7">
    <location>
        <begin position="429"/>
        <end position="451"/>
    </location>
</feature>
<dbReference type="KEGG" id="scl:sce8492"/>
<keyword evidence="5" id="KW-0408">Iron</keyword>
<dbReference type="InterPro" id="IPR051555">
    <property type="entry name" value="FDH_Electron_Transfer_Unit"/>
</dbReference>
<evidence type="ECO:0000256" key="5">
    <source>
        <dbReference type="ARBA" id="ARBA00023004"/>
    </source>
</evidence>
<accession>A9FUS2</accession>
<dbReference type="Pfam" id="PF13247">
    <property type="entry name" value="Fer4_11"/>
    <property type="match status" value="1"/>
</dbReference>
<keyword evidence="4" id="KW-0677">Repeat</keyword>
<feature type="transmembrane region" description="Helical" evidence="7">
    <location>
        <begin position="354"/>
        <end position="376"/>
    </location>
</feature>
<dbReference type="GO" id="GO:0051539">
    <property type="term" value="F:4 iron, 4 sulfur cluster binding"/>
    <property type="evidence" value="ECO:0007669"/>
    <property type="project" value="UniProtKB-KW"/>
</dbReference>
<organism evidence="9 10">
    <name type="scientific">Sorangium cellulosum (strain So ce56)</name>
    <name type="common">Polyangium cellulosum (strain So ce56)</name>
    <dbReference type="NCBI Taxonomy" id="448385"/>
    <lineage>
        <taxon>Bacteria</taxon>
        <taxon>Pseudomonadati</taxon>
        <taxon>Myxococcota</taxon>
        <taxon>Polyangia</taxon>
        <taxon>Polyangiales</taxon>
        <taxon>Polyangiaceae</taxon>
        <taxon>Sorangium</taxon>
    </lineage>
</organism>
<evidence type="ECO:0000256" key="6">
    <source>
        <dbReference type="ARBA" id="ARBA00023014"/>
    </source>
</evidence>
<dbReference type="AlphaFoldDB" id="A9FUS2"/>
<dbReference type="GO" id="GO:0046872">
    <property type="term" value="F:metal ion binding"/>
    <property type="evidence" value="ECO:0007669"/>
    <property type="project" value="UniProtKB-KW"/>
</dbReference>
<dbReference type="PANTHER" id="PTHR43545:SF6">
    <property type="entry name" value="FORMATE DEHYDROGENASE, NITRATE-INDUCIBLE, IRON-SULFUR SUBUNIT"/>
    <property type="match status" value="1"/>
</dbReference>
<dbReference type="PANTHER" id="PTHR43545">
    <property type="entry name" value="FORMATE DEHYDROGENASE, NITRATE-INDUCIBLE, IRON-SULFUR SUBUNIT"/>
    <property type="match status" value="1"/>
</dbReference>
<dbReference type="RefSeq" id="WP_012241101.1">
    <property type="nucleotide sequence ID" value="NC_010162.1"/>
</dbReference>
<reference evidence="9 10" key="1">
    <citation type="journal article" date="2007" name="Nat. Biotechnol.">
        <title>Complete genome sequence of the myxobacterium Sorangium cellulosum.</title>
        <authorList>
            <person name="Schneiker S."/>
            <person name="Perlova O."/>
            <person name="Kaiser O."/>
            <person name="Gerth K."/>
            <person name="Alici A."/>
            <person name="Altmeyer M.O."/>
            <person name="Bartels D."/>
            <person name="Bekel T."/>
            <person name="Beyer S."/>
            <person name="Bode E."/>
            <person name="Bode H.B."/>
            <person name="Bolten C.J."/>
            <person name="Choudhuri J.V."/>
            <person name="Doss S."/>
            <person name="Elnakady Y.A."/>
            <person name="Frank B."/>
            <person name="Gaigalat L."/>
            <person name="Goesmann A."/>
            <person name="Groeger C."/>
            <person name="Gross F."/>
            <person name="Jelsbak L."/>
            <person name="Jelsbak L."/>
            <person name="Kalinowski J."/>
            <person name="Kegler C."/>
            <person name="Knauber T."/>
            <person name="Konietzny S."/>
            <person name="Kopp M."/>
            <person name="Krause L."/>
            <person name="Krug D."/>
            <person name="Linke B."/>
            <person name="Mahmud T."/>
            <person name="Martinez-Arias R."/>
            <person name="McHardy A.C."/>
            <person name="Merai M."/>
            <person name="Meyer F."/>
            <person name="Mormann S."/>
            <person name="Munoz-Dorado J."/>
            <person name="Perez J."/>
            <person name="Pradella S."/>
            <person name="Rachid S."/>
            <person name="Raddatz G."/>
            <person name="Rosenau F."/>
            <person name="Rueckert C."/>
            <person name="Sasse F."/>
            <person name="Scharfe M."/>
            <person name="Schuster S.C."/>
            <person name="Suen G."/>
            <person name="Treuner-Lange A."/>
            <person name="Velicer G.J."/>
            <person name="Vorholter F.-J."/>
            <person name="Weissman K.J."/>
            <person name="Welch R.D."/>
            <person name="Wenzel S.C."/>
            <person name="Whitworth D.E."/>
            <person name="Wilhelm S."/>
            <person name="Wittmann C."/>
            <person name="Bloecker H."/>
            <person name="Puehler A."/>
            <person name="Mueller R."/>
        </authorList>
    </citation>
    <scope>NUCLEOTIDE SEQUENCE [LARGE SCALE GENOMIC DNA]</scope>
    <source>
        <strain evidence="10">So ce56</strain>
    </source>
</reference>
<sequence>MSVAKVSDTHFRLPIVNSAPKIHDNNKSLLDSLLADQQKLTAVEKFSKMHEEHALPAQSKYYRDLIPLEKPKPGQQYGFEVDLDACTACKACVTACHSLNGLDDNEVWRSVGLLHGGTPQTPAQQSVTTACHHCLDPACMSGCPVKAYEKDPITGIVKHLDDQCIGCQYCILMCPYDAPKFNAERGIVRKCDMCSDRLANDEAPACVQSCPNGAIRITMVDQQQAVQESQTSLFLPGAAAPEITIPTTTYKTQRSLPRNMLPADFYQVSREHSHPPLVAMLVLTQLSVGAFCVSLALNELLGAQATRDFGGHSATFALVFGIAALKASLFHLGRPQFAFRAFLGLKTSWLSREILGFSLFAGAATLYAASFWVPAIPALAPVVSALPPVDLAQAPLSYAVALSGILGVFCSVMVYAATQREHWRGALTGFKFATTAAILGSSTVLMIGLLLSAEHAALLLTRGFRALSAFLCVTTALKLLVEVSMFRHLRKRSHSTLKRSAILMTGELKGATGWRFACGVLGGIVLPALSLFSAPNSGVSSEVLMAMAVVAFLFCLAGEFLERYLFFAAAPASKMPGGLS</sequence>
<evidence type="ECO:0000256" key="3">
    <source>
        <dbReference type="ARBA" id="ARBA00022723"/>
    </source>
</evidence>
<feature type="transmembrane region" description="Helical" evidence="7">
    <location>
        <begin position="513"/>
        <end position="532"/>
    </location>
</feature>
<dbReference type="Pfam" id="PF04976">
    <property type="entry name" value="DmsC"/>
    <property type="match status" value="1"/>
</dbReference>
<feature type="domain" description="4Fe-4S ferredoxin-type" evidence="8">
    <location>
        <begin position="77"/>
        <end position="107"/>
    </location>
</feature>
<dbReference type="SUPFAM" id="SSF54862">
    <property type="entry name" value="4Fe-4S ferredoxins"/>
    <property type="match status" value="1"/>
</dbReference>
<dbReference type="CDD" id="cd16371">
    <property type="entry name" value="DMSOR_beta_like"/>
    <property type="match status" value="1"/>
</dbReference>